<feature type="domain" description="Myb/SANT-like DNA-binding" evidence="8">
    <location>
        <begin position="9"/>
        <end position="81"/>
    </location>
</feature>
<keyword evidence="6" id="KW-0175">Coiled coil</keyword>
<name>A0A922CZB9_MANSE</name>
<organism evidence="9 10">
    <name type="scientific">Manduca sexta</name>
    <name type="common">Tobacco hawkmoth</name>
    <name type="synonym">Tobacco hornworm</name>
    <dbReference type="NCBI Taxonomy" id="7130"/>
    <lineage>
        <taxon>Eukaryota</taxon>
        <taxon>Metazoa</taxon>
        <taxon>Ecdysozoa</taxon>
        <taxon>Arthropoda</taxon>
        <taxon>Hexapoda</taxon>
        <taxon>Insecta</taxon>
        <taxon>Pterygota</taxon>
        <taxon>Neoptera</taxon>
        <taxon>Endopterygota</taxon>
        <taxon>Lepidoptera</taxon>
        <taxon>Glossata</taxon>
        <taxon>Ditrysia</taxon>
        <taxon>Bombycoidea</taxon>
        <taxon>Sphingidae</taxon>
        <taxon>Sphinginae</taxon>
        <taxon>Sphingini</taxon>
        <taxon>Manduca</taxon>
    </lineage>
</organism>
<dbReference type="InterPro" id="IPR028002">
    <property type="entry name" value="Myb_DNA-bind_5"/>
</dbReference>
<dbReference type="EMBL" id="JH669079">
    <property type="protein sequence ID" value="KAG6464016.1"/>
    <property type="molecule type" value="Genomic_DNA"/>
</dbReference>
<gene>
    <name evidence="9" type="ORF">O3G_MSEX014228</name>
</gene>
<evidence type="ECO:0000256" key="3">
    <source>
        <dbReference type="ARBA" id="ARBA00023015"/>
    </source>
</evidence>
<proteinExistence type="predicted"/>
<evidence type="ECO:0000256" key="2">
    <source>
        <dbReference type="ARBA" id="ARBA00016807"/>
    </source>
</evidence>
<dbReference type="EMBL" id="JH669079">
    <property type="protein sequence ID" value="KAG6464017.1"/>
    <property type="molecule type" value="Genomic_DNA"/>
</dbReference>
<evidence type="ECO:0000256" key="6">
    <source>
        <dbReference type="SAM" id="Coils"/>
    </source>
</evidence>
<dbReference type="Proteomes" id="UP000791440">
    <property type="component" value="Unassembled WGS sequence"/>
</dbReference>
<keyword evidence="3" id="KW-0805">Transcription regulation</keyword>
<comment type="function">
    <text evidence="5">Involved in transvection phenomena (= synapsis-dependent gene expression), where the synaptic pairing of chromosomes carrying genes with which zeste interacts influences the expression of these genes. Zeste binds to DNA and stimulates transcription from a nearby promoter.</text>
</comment>
<keyword evidence="4" id="KW-0804">Transcription</keyword>
<feature type="region of interest" description="Disordered" evidence="7">
    <location>
        <begin position="130"/>
        <end position="150"/>
    </location>
</feature>
<feature type="coiled-coil region" evidence="6">
    <location>
        <begin position="237"/>
        <end position="269"/>
    </location>
</feature>
<evidence type="ECO:0000256" key="1">
    <source>
        <dbReference type="ARBA" id="ARBA00011764"/>
    </source>
</evidence>
<evidence type="ECO:0000256" key="7">
    <source>
        <dbReference type="SAM" id="MobiDB-lite"/>
    </source>
</evidence>
<evidence type="ECO:0000256" key="4">
    <source>
        <dbReference type="ARBA" id="ARBA00023163"/>
    </source>
</evidence>
<evidence type="ECO:0000259" key="8">
    <source>
        <dbReference type="Pfam" id="PF13873"/>
    </source>
</evidence>
<keyword evidence="10" id="KW-1185">Reference proteome</keyword>
<sequence length="271" mass="30860">MDLMTNKNKALSKKETKGLLSLIERSTIINSKNTLGNSNRLKRQEWARITDIFNKTIGTFRRTPRQLRLKWENLKKNSRRRNALIRMEQIKNGNGPTRYFPPDEILDHVTTLLESTREGFNEFCGGDAKPQNASDCSDENRSQTSMSSLDTSLPVMTKKTIDNTVSANSIRDEIGANTSTPMAIPYNSNLRFSGFKCKMKSADDGRYARNIALAEYYKAKKKILDCQLETMKIDSGKINLDNEKLKLENENLKLENEKLKLELKILKGGDS</sequence>
<evidence type="ECO:0000313" key="10">
    <source>
        <dbReference type="Proteomes" id="UP000791440"/>
    </source>
</evidence>
<dbReference type="Pfam" id="PF13873">
    <property type="entry name" value="Myb_DNA-bind_5"/>
    <property type="match status" value="1"/>
</dbReference>
<reference evidence="9" key="2">
    <citation type="submission" date="2020-12" db="EMBL/GenBank/DDBJ databases">
        <authorList>
            <person name="Kanost M."/>
        </authorList>
    </citation>
    <scope>NUCLEOTIDE SEQUENCE</scope>
</reference>
<protein>
    <recommendedName>
        <fullName evidence="2">Regulatory protein zeste</fullName>
    </recommendedName>
</protein>
<reference evidence="9" key="1">
    <citation type="journal article" date="2016" name="Insect Biochem. Mol. Biol.">
        <title>Multifaceted biological insights from a draft genome sequence of the tobacco hornworm moth, Manduca sexta.</title>
        <authorList>
            <person name="Kanost M.R."/>
            <person name="Arrese E.L."/>
            <person name="Cao X."/>
            <person name="Chen Y.R."/>
            <person name="Chellapilla S."/>
            <person name="Goldsmith M.R."/>
            <person name="Grosse-Wilde E."/>
            <person name="Heckel D.G."/>
            <person name="Herndon N."/>
            <person name="Jiang H."/>
            <person name="Papanicolaou A."/>
            <person name="Qu J."/>
            <person name="Soulages J.L."/>
            <person name="Vogel H."/>
            <person name="Walters J."/>
            <person name="Waterhouse R.M."/>
            <person name="Ahn S.J."/>
            <person name="Almeida F.C."/>
            <person name="An C."/>
            <person name="Aqrawi P."/>
            <person name="Bretschneider A."/>
            <person name="Bryant W.B."/>
            <person name="Bucks S."/>
            <person name="Chao H."/>
            <person name="Chevignon G."/>
            <person name="Christen J.M."/>
            <person name="Clarke D.F."/>
            <person name="Dittmer N.T."/>
            <person name="Ferguson L.C.F."/>
            <person name="Garavelou S."/>
            <person name="Gordon K.H.J."/>
            <person name="Gunaratna R.T."/>
            <person name="Han Y."/>
            <person name="Hauser F."/>
            <person name="He Y."/>
            <person name="Heidel-Fischer H."/>
            <person name="Hirsh A."/>
            <person name="Hu Y."/>
            <person name="Jiang H."/>
            <person name="Kalra D."/>
            <person name="Klinner C."/>
            <person name="Konig C."/>
            <person name="Kovar C."/>
            <person name="Kroll A.R."/>
            <person name="Kuwar S.S."/>
            <person name="Lee S.L."/>
            <person name="Lehman R."/>
            <person name="Li K."/>
            <person name="Li Z."/>
            <person name="Liang H."/>
            <person name="Lovelace S."/>
            <person name="Lu Z."/>
            <person name="Mansfield J.H."/>
            <person name="McCulloch K.J."/>
            <person name="Mathew T."/>
            <person name="Morton B."/>
            <person name="Muzny D.M."/>
            <person name="Neunemann D."/>
            <person name="Ongeri F."/>
            <person name="Pauchet Y."/>
            <person name="Pu L.L."/>
            <person name="Pyrousis I."/>
            <person name="Rao X.J."/>
            <person name="Redding A."/>
            <person name="Roesel C."/>
            <person name="Sanchez-Gracia A."/>
            <person name="Schaack S."/>
            <person name="Shukla A."/>
            <person name="Tetreau G."/>
            <person name="Wang Y."/>
            <person name="Xiong G.H."/>
            <person name="Traut W."/>
            <person name="Walsh T.K."/>
            <person name="Worley K.C."/>
            <person name="Wu D."/>
            <person name="Wu W."/>
            <person name="Wu Y.Q."/>
            <person name="Zhang X."/>
            <person name="Zou Z."/>
            <person name="Zucker H."/>
            <person name="Briscoe A.D."/>
            <person name="Burmester T."/>
            <person name="Clem R.J."/>
            <person name="Feyereisen R."/>
            <person name="Grimmelikhuijzen C.J.P."/>
            <person name="Hamodrakas S.J."/>
            <person name="Hansson B.S."/>
            <person name="Huguet E."/>
            <person name="Jermiin L.S."/>
            <person name="Lan Q."/>
            <person name="Lehman H.K."/>
            <person name="Lorenzen M."/>
            <person name="Merzendorfer H."/>
            <person name="Michalopoulos I."/>
            <person name="Morton D.B."/>
            <person name="Muthukrishnan S."/>
            <person name="Oakeshott J.G."/>
            <person name="Palmer W."/>
            <person name="Park Y."/>
            <person name="Passarelli A.L."/>
            <person name="Rozas J."/>
            <person name="Schwartz L.M."/>
            <person name="Smith W."/>
            <person name="Southgate A."/>
            <person name="Vilcinskas A."/>
            <person name="Vogt R."/>
            <person name="Wang P."/>
            <person name="Werren J."/>
            <person name="Yu X.Q."/>
            <person name="Zhou J.J."/>
            <person name="Brown S.J."/>
            <person name="Scherer S.E."/>
            <person name="Richards S."/>
            <person name="Blissard G.W."/>
        </authorList>
    </citation>
    <scope>NUCLEOTIDE SEQUENCE</scope>
</reference>
<comment type="subunit">
    <text evidence="1">Self-associates forming complexes of several hundred monomers.</text>
</comment>
<comment type="caution">
    <text evidence="9">The sequence shown here is derived from an EMBL/GenBank/DDBJ whole genome shotgun (WGS) entry which is preliminary data.</text>
</comment>
<accession>A0A922CZB9</accession>
<evidence type="ECO:0000313" key="9">
    <source>
        <dbReference type="EMBL" id="KAG6464017.1"/>
    </source>
</evidence>
<evidence type="ECO:0000256" key="5">
    <source>
        <dbReference type="ARBA" id="ARBA00025466"/>
    </source>
</evidence>
<dbReference type="AlphaFoldDB" id="A0A922CZB9"/>